<protein>
    <submittedName>
        <fullName evidence="5 6">Gnk2-like domain-containing protein</fullName>
    </submittedName>
</protein>
<dbReference type="Gramene" id="mRNA:HanXRQr2_Chr07g0283751">
    <property type="protein sequence ID" value="mRNA:HanXRQr2_Chr07g0283751"/>
    <property type="gene ID" value="HanXRQr2_Chr07g0283751"/>
</dbReference>
<evidence type="ECO:0000256" key="3">
    <source>
        <dbReference type="SAM" id="SignalP"/>
    </source>
</evidence>
<dbReference type="CDD" id="cd23509">
    <property type="entry name" value="Gnk2-like"/>
    <property type="match status" value="2"/>
</dbReference>
<dbReference type="PANTHER" id="PTHR32099:SF30">
    <property type="entry name" value="OS03G0564600 PROTEIN"/>
    <property type="match status" value="1"/>
</dbReference>
<evidence type="ECO:0000256" key="1">
    <source>
        <dbReference type="ARBA" id="ARBA00022729"/>
    </source>
</evidence>
<reference evidence="5" key="3">
    <citation type="submission" date="2020-06" db="EMBL/GenBank/DDBJ databases">
        <title>Helianthus annuus Genome sequencing and assembly Release 2.</title>
        <authorList>
            <person name="Gouzy J."/>
            <person name="Langlade N."/>
            <person name="Munos S."/>
        </authorList>
    </citation>
    <scope>NUCLEOTIDE SEQUENCE</scope>
    <source>
        <tissue evidence="5">Leaves</tissue>
    </source>
</reference>
<name>A0A251U9U2_HELAN</name>
<sequence>MLLILLLLILPGSGHGQCSTANTTFQKNQQILVNLLIKNAPLQHGFYNSSVGNNSDKVYGASQCKANISSNHCASCLNSSLGSYNGCPEFPEVEFVSSFCTTKIYNKNIIGVWTNHTTAKYPIQALDDPLVFSKGFSMMQDLASTVPYQPLMFQAAEMDVGIYGKRYGLAQCGRDLSMLNCRYCLEDRLFRYRSFVQNRTRWEILGYSCSMWYSNVSDTDKNLNASVAEITPSALPSPSDNQVLPPGSVTSGAKRCHGGMWIGTNIWIIALTKLLLATQVFHLS</sequence>
<dbReference type="EMBL" id="MNCJ02000322">
    <property type="protein sequence ID" value="KAF5797700.1"/>
    <property type="molecule type" value="Genomic_DNA"/>
</dbReference>
<evidence type="ECO:0000313" key="5">
    <source>
        <dbReference type="EMBL" id="KAF5797700.1"/>
    </source>
</evidence>
<feature type="domain" description="Gnk2-homologous" evidence="4">
    <location>
        <begin position="113"/>
        <end position="218"/>
    </location>
</feature>
<proteinExistence type="predicted"/>
<gene>
    <name evidence="6" type="ORF">HannXRQ_Chr07g0189391</name>
    <name evidence="5" type="ORF">HanXRQr2_Chr07g0283751</name>
</gene>
<dbReference type="AlphaFoldDB" id="A0A251U9U2"/>
<dbReference type="EMBL" id="CM007896">
    <property type="protein sequence ID" value="OTG20110.1"/>
    <property type="molecule type" value="Genomic_DNA"/>
</dbReference>
<keyword evidence="7" id="KW-1185">Reference proteome</keyword>
<evidence type="ECO:0000259" key="4">
    <source>
        <dbReference type="PROSITE" id="PS51473"/>
    </source>
</evidence>
<feature type="domain" description="Gnk2-homologous" evidence="4">
    <location>
        <begin position="6"/>
        <end position="109"/>
    </location>
</feature>
<feature type="chain" id="PRO_5013032942" evidence="3">
    <location>
        <begin position="17"/>
        <end position="284"/>
    </location>
</feature>
<keyword evidence="1 3" id="KW-0732">Signal</keyword>
<dbReference type="OMA" id="MADCRIC"/>
<organism evidence="6 7">
    <name type="scientific">Helianthus annuus</name>
    <name type="common">Common sunflower</name>
    <dbReference type="NCBI Taxonomy" id="4232"/>
    <lineage>
        <taxon>Eukaryota</taxon>
        <taxon>Viridiplantae</taxon>
        <taxon>Streptophyta</taxon>
        <taxon>Embryophyta</taxon>
        <taxon>Tracheophyta</taxon>
        <taxon>Spermatophyta</taxon>
        <taxon>Magnoliopsida</taxon>
        <taxon>eudicotyledons</taxon>
        <taxon>Gunneridae</taxon>
        <taxon>Pentapetalae</taxon>
        <taxon>asterids</taxon>
        <taxon>campanulids</taxon>
        <taxon>Asterales</taxon>
        <taxon>Asteraceae</taxon>
        <taxon>Asteroideae</taxon>
        <taxon>Heliantheae alliance</taxon>
        <taxon>Heliantheae</taxon>
        <taxon>Helianthus</taxon>
    </lineage>
</organism>
<reference evidence="5 7" key="1">
    <citation type="journal article" date="2017" name="Nature">
        <title>The sunflower genome provides insights into oil metabolism, flowering and Asterid evolution.</title>
        <authorList>
            <person name="Badouin H."/>
            <person name="Gouzy J."/>
            <person name="Grassa C.J."/>
            <person name="Murat F."/>
            <person name="Staton S.E."/>
            <person name="Cottret L."/>
            <person name="Lelandais-Briere C."/>
            <person name="Owens G.L."/>
            <person name="Carrere S."/>
            <person name="Mayjonade B."/>
            <person name="Legrand L."/>
            <person name="Gill N."/>
            <person name="Kane N.C."/>
            <person name="Bowers J.E."/>
            <person name="Hubner S."/>
            <person name="Bellec A."/>
            <person name="Berard A."/>
            <person name="Berges H."/>
            <person name="Blanchet N."/>
            <person name="Boniface M.C."/>
            <person name="Brunel D."/>
            <person name="Catrice O."/>
            <person name="Chaidir N."/>
            <person name="Claudel C."/>
            <person name="Donnadieu C."/>
            <person name="Faraut T."/>
            <person name="Fievet G."/>
            <person name="Helmstetter N."/>
            <person name="King M."/>
            <person name="Knapp S.J."/>
            <person name="Lai Z."/>
            <person name="Le Paslier M.C."/>
            <person name="Lippi Y."/>
            <person name="Lorenzon L."/>
            <person name="Mandel J.R."/>
            <person name="Marage G."/>
            <person name="Marchand G."/>
            <person name="Marquand E."/>
            <person name="Bret-Mestries E."/>
            <person name="Morien E."/>
            <person name="Nambeesan S."/>
            <person name="Nguyen T."/>
            <person name="Pegot-Espagnet P."/>
            <person name="Pouilly N."/>
            <person name="Raftis F."/>
            <person name="Sallet E."/>
            <person name="Schiex T."/>
            <person name="Thomas J."/>
            <person name="Vandecasteele C."/>
            <person name="Vares D."/>
            <person name="Vear F."/>
            <person name="Vautrin S."/>
            <person name="Crespi M."/>
            <person name="Mangin B."/>
            <person name="Burke J.M."/>
            <person name="Salse J."/>
            <person name="Munos S."/>
            <person name="Vincourt P."/>
            <person name="Rieseberg L.H."/>
            <person name="Langlade N.B."/>
        </authorList>
    </citation>
    <scope>NUCLEOTIDE SEQUENCE [LARGE SCALE GENOMIC DNA]</scope>
    <source>
        <strain evidence="7">cv. SF193</strain>
        <tissue evidence="5">Leaves</tissue>
    </source>
</reference>
<keyword evidence="2" id="KW-0677">Repeat</keyword>
<evidence type="ECO:0000313" key="6">
    <source>
        <dbReference type="EMBL" id="OTG20110.1"/>
    </source>
</evidence>
<dbReference type="Gene3D" id="3.30.430.20">
    <property type="entry name" value="Gnk2 domain, C-X8-C-X2-C motif"/>
    <property type="match status" value="2"/>
</dbReference>
<dbReference type="PANTHER" id="PTHR32099">
    <property type="entry name" value="CYSTEINE-RICH REPEAT SECRETORY PROTEIN"/>
    <property type="match status" value="1"/>
</dbReference>
<dbReference type="Proteomes" id="UP000215914">
    <property type="component" value="Chromosome 7"/>
</dbReference>
<dbReference type="InterPro" id="IPR002902">
    <property type="entry name" value="GNK2"/>
</dbReference>
<accession>A0A251U9U2</accession>
<dbReference type="PROSITE" id="PS51473">
    <property type="entry name" value="GNK2"/>
    <property type="match status" value="2"/>
</dbReference>
<dbReference type="Pfam" id="PF01657">
    <property type="entry name" value="Stress-antifung"/>
    <property type="match status" value="1"/>
</dbReference>
<reference evidence="6" key="2">
    <citation type="submission" date="2017-02" db="EMBL/GenBank/DDBJ databases">
        <title>Sunflower complete genome.</title>
        <authorList>
            <person name="Langlade N."/>
            <person name="Munos S."/>
        </authorList>
    </citation>
    <scope>NUCLEOTIDE SEQUENCE [LARGE SCALE GENOMIC DNA]</scope>
    <source>
        <tissue evidence="6">Leaves</tissue>
    </source>
</reference>
<evidence type="ECO:0000313" key="7">
    <source>
        <dbReference type="Proteomes" id="UP000215914"/>
    </source>
</evidence>
<feature type="signal peptide" evidence="3">
    <location>
        <begin position="1"/>
        <end position="16"/>
    </location>
</feature>
<evidence type="ECO:0000256" key="2">
    <source>
        <dbReference type="ARBA" id="ARBA00022737"/>
    </source>
</evidence>
<dbReference type="InterPro" id="IPR038408">
    <property type="entry name" value="GNK2_sf"/>
</dbReference>
<dbReference type="OrthoDB" id="1731016at2759"/>
<dbReference type="InParanoid" id="A0A251U9U2"/>